<sequence>MESENLILSDQDYARLSMLSDQGLLRDELGKAIVVSADQVPGDVVIMNSRVTYLDHSTGLSRDIELCFPLEADIKAGKISVFSPVGTALLGLKVGQEIDWPFPNGESRRLKVMNVIHAP</sequence>
<dbReference type="Pfam" id="PF01272">
    <property type="entry name" value="GreA_GreB"/>
    <property type="match status" value="1"/>
</dbReference>
<evidence type="ECO:0000259" key="1">
    <source>
        <dbReference type="Pfam" id="PF01272"/>
    </source>
</evidence>
<dbReference type="GO" id="GO:0016301">
    <property type="term" value="F:kinase activity"/>
    <property type="evidence" value="ECO:0007669"/>
    <property type="project" value="UniProtKB-KW"/>
</dbReference>
<evidence type="ECO:0000313" key="2">
    <source>
        <dbReference type="EMBL" id="MFD1123152.1"/>
    </source>
</evidence>
<gene>
    <name evidence="2" type="primary">rnk</name>
    <name evidence="2" type="ORF">ACFQ2T_11595</name>
</gene>
<accession>A0ABW3PHS8</accession>
<organism evidence="2 3">
    <name type="scientific">Methylophilus flavus</name>
    <dbReference type="NCBI Taxonomy" id="640084"/>
    <lineage>
        <taxon>Bacteria</taxon>
        <taxon>Pseudomonadati</taxon>
        <taxon>Pseudomonadota</taxon>
        <taxon>Betaproteobacteria</taxon>
        <taxon>Nitrosomonadales</taxon>
        <taxon>Methylophilaceae</taxon>
        <taxon>Methylophilus</taxon>
    </lineage>
</organism>
<comment type="caution">
    <text evidence="2">The sequence shown here is derived from an EMBL/GenBank/DDBJ whole genome shotgun (WGS) entry which is preliminary data.</text>
</comment>
<dbReference type="InterPro" id="IPR036953">
    <property type="entry name" value="GreA/GreB_C_sf"/>
</dbReference>
<dbReference type="Gene3D" id="3.10.50.30">
    <property type="entry name" value="Transcription elongation factor, GreA/GreB, C-terminal domain"/>
    <property type="match status" value="1"/>
</dbReference>
<dbReference type="PANTHER" id="PTHR30437">
    <property type="entry name" value="TRANSCRIPTION ELONGATION FACTOR GREA"/>
    <property type="match status" value="1"/>
</dbReference>
<dbReference type="InterPro" id="IPR023459">
    <property type="entry name" value="Tscrpt_elong_fac_GreA/B_fam"/>
</dbReference>
<protein>
    <submittedName>
        <fullName evidence="2">Nucleoside diphosphate kinase regulator</fullName>
    </submittedName>
</protein>
<dbReference type="Proteomes" id="UP001597206">
    <property type="component" value="Unassembled WGS sequence"/>
</dbReference>
<evidence type="ECO:0000313" key="3">
    <source>
        <dbReference type="Proteomes" id="UP001597206"/>
    </source>
</evidence>
<dbReference type="EMBL" id="JBHTLN010000002">
    <property type="protein sequence ID" value="MFD1123152.1"/>
    <property type="molecule type" value="Genomic_DNA"/>
</dbReference>
<name>A0ABW3PHS8_9PROT</name>
<feature type="domain" description="Transcription elongation factor GreA/GreB C-terminal" evidence="1">
    <location>
        <begin position="41"/>
        <end position="115"/>
    </location>
</feature>
<keyword evidence="3" id="KW-1185">Reference proteome</keyword>
<dbReference type="NCBIfam" id="NF004396">
    <property type="entry name" value="PRK05753.1"/>
    <property type="match status" value="1"/>
</dbReference>
<keyword evidence="2" id="KW-0808">Transferase</keyword>
<dbReference type="InterPro" id="IPR001437">
    <property type="entry name" value="Tscrpt_elong_fac_GreA/B_C"/>
</dbReference>
<dbReference type="PANTHER" id="PTHR30437:SF5">
    <property type="entry name" value="REGULATOR OF NUCLEOSIDE DIPHOSPHATE KINASE"/>
    <property type="match status" value="1"/>
</dbReference>
<proteinExistence type="predicted"/>
<keyword evidence="2" id="KW-0418">Kinase</keyword>
<dbReference type="RefSeq" id="WP_379035163.1">
    <property type="nucleotide sequence ID" value="NZ_JBHTLN010000002.1"/>
</dbReference>
<reference evidence="3" key="1">
    <citation type="journal article" date="2019" name="Int. J. Syst. Evol. Microbiol.">
        <title>The Global Catalogue of Microorganisms (GCM) 10K type strain sequencing project: providing services to taxonomists for standard genome sequencing and annotation.</title>
        <authorList>
            <consortium name="The Broad Institute Genomics Platform"/>
            <consortium name="The Broad Institute Genome Sequencing Center for Infectious Disease"/>
            <person name="Wu L."/>
            <person name="Ma J."/>
        </authorList>
    </citation>
    <scope>NUCLEOTIDE SEQUENCE [LARGE SCALE GENOMIC DNA]</scope>
    <source>
        <strain evidence="3">CCUG 58411</strain>
    </source>
</reference>
<dbReference type="SUPFAM" id="SSF54534">
    <property type="entry name" value="FKBP-like"/>
    <property type="match status" value="1"/>
</dbReference>